<dbReference type="InterPro" id="IPR006439">
    <property type="entry name" value="HAD-SF_hydro_IA"/>
</dbReference>
<dbReference type="FunFam" id="3.40.50.1000:FF:000022">
    <property type="entry name" value="Phosphoglycolate phosphatase"/>
    <property type="match status" value="1"/>
</dbReference>
<comment type="function">
    <text evidence="10">Specifically catalyzes the dephosphorylation of 2-phosphoglycolate. Is involved in the dissimilation of the intracellular 2-phosphoglycolate formed during the DNA repair of 3'-phosphoglycolate ends, a major class of DNA lesions induced by oxidative stress.</text>
</comment>
<dbReference type="GO" id="GO:0046295">
    <property type="term" value="P:glycolate biosynthetic process"/>
    <property type="evidence" value="ECO:0007669"/>
    <property type="project" value="UniProtKB-UniRule"/>
</dbReference>
<evidence type="ECO:0000256" key="7">
    <source>
        <dbReference type="ARBA" id="ARBA00022801"/>
    </source>
</evidence>
<dbReference type="InterPro" id="IPR023198">
    <property type="entry name" value="PGP-like_dom2"/>
</dbReference>
<evidence type="ECO:0000256" key="1">
    <source>
        <dbReference type="ARBA" id="ARBA00000830"/>
    </source>
</evidence>
<evidence type="ECO:0000256" key="4">
    <source>
        <dbReference type="ARBA" id="ARBA00006171"/>
    </source>
</evidence>
<dbReference type="InterPro" id="IPR006549">
    <property type="entry name" value="HAD-SF_hydro_IIIA"/>
</dbReference>
<protein>
    <recommendedName>
        <fullName evidence="5 10">Phosphoglycolate phosphatase</fullName>
        <shortName evidence="10">PGP</shortName>
        <shortName evidence="10">PGPase</shortName>
        <ecNumber evidence="5 10">3.1.3.18</ecNumber>
    </recommendedName>
</protein>
<dbReference type="Proteomes" id="UP000295375">
    <property type="component" value="Unassembled WGS sequence"/>
</dbReference>
<dbReference type="PANTHER" id="PTHR43434">
    <property type="entry name" value="PHOSPHOGLYCOLATE PHOSPHATASE"/>
    <property type="match status" value="1"/>
</dbReference>
<evidence type="ECO:0000256" key="6">
    <source>
        <dbReference type="ARBA" id="ARBA00022723"/>
    </source>
</evidence>
<keyword evidence="9 10" id="KW-0119">Carbohydrate metabolism</keyword>
<dbReference type="NCBIfam" id="TIGR01549">
    <property type="entry name" value="HAD-SF-IA-v1"/>
    <property type="match status" value="1"/>
</dbReference>
<dbReference type="InterPro" id="IPR023214">
    <property type="entry name" value="HAD_sf"/>
</dbReference>
<dbReference type="NCBIfam" id="TIGR01509">
    <property type="entry name" value="HAD-SF-IA-v3"/>
    <property type="match status" value="1"/>
</dbReference>
<dbReference type="CDD" id="cd16417">
    <property type="entry name" value="HAD_PGPase"/>
    <property type="match status" value="1"/>
</dbReference>
<dbReference type="GO" id="GO:0006281">
    <property type="term" value="P:DNA repair"/>
    <property type="evidence" value="ECO:0007669"/>
    <property type="project" value="TreeGrafter"/>
</dbReference>
<dbReference type="SUPFAM" id="SSF56784">
    <property type="entry name" value="HAD-like"/>
    <property type="match status" value="1"/>
</dbReference>
<evidence type="ECO:0000256" key="5">
    <source>
        <dbReference type="ARBA" id="ARBA00013078"/>
    </source>
</evidence>
<accession>A0A4R6UR14</accession>
<keyword evidence="8 10" id="KW-0460">Magnesium</keyword>
<dbReference type="GO" id="GO:0005975">
    <property type="term" value="P:carbohydrate metabolic process"/>
    <property type="evidence" value="ECO:0007669"/>
    <property type="project" value="InterPro"/>
</dbReference>
<feature type="active site" description="Nucleophile" evidence="10">
    <location>
        <position position="7"/>
    </location>
</feature>
<comment type="similarity">
    <text evidence="4 10">Belongs to the HAD-like hydrolase superfamily. CbbY/CbbZ/Gph/YieH family.</text>
</comment>
<dbReference type="PANTHER" id="PTHR43434:SF1">
    <property type="entry name" value="PHOSPHOGLYCOLATE PHOSPHATASE"/>
    <property type="match status" value="1"/>
</dbReference>
<dbReference type="SFLD" id="SFLDG01135">
    <property type="entry name" value="C1.5.6:_HAD__Beta-PGM__Phospha"/>
    <property type="match status" value="1"/>
</dbReference>
<dbReference type="SFLD" id="SFLDG01129">
    <property type="entry name" value="C1.5:_HAD__Beta-PGM__Phosphata"/>
    <property type="match status" value="1"/>
</dbReference>
<dbReference type="SFLD" id="SFLDS00003">
    <property type="entry name" value="Haloacid_Dehalogenase"/>
    <property type="match status" value="1"/>
</dbReference>
<comment type="pathway">
    <text evidence="3 10">Organic acid metabolism; glycolate biosynthesis; glycolate from 2-phosphoglycolate: step 1/1.</text>
</comment>
<dbReference type="NCBIfam" id="TIGR01449">
    <property type="entry name" value="PGP_bact"/>
    <property type="match status" value="1"/>
</dbReference>
<dbReference type="EMBL" id="SNYM01000009">
    <property type="protein sequence ID" value="TDQ47715.1"/>
    <property type="molecule type" value="Genomic_DNA"/>
</dbReference>
<organism evidence="11 12">
    <name type="scientific">Permianibacter aggregans</name>
    <dbReference type="NCBI Taxonomy" id="1510150"/>
    <lineage>
        <taxon>Bacteria</taxon>
        <taxon>Pseudomonadati</taxon>
        <taxon>Pseudomonadota</taxon>
        <taxon>Gammaproteobacteria</taxon>
        <taxon>Pseudomonadales</taxon>
        <taxon>Pseudomonadaceae</taxon>
        <taxon>Permianibacter</taxon>
    </lineage>
</organism>
<gene>
    <name evidence="11" type="ORF">EV696_109119</name>
</gene>
<evidence type="ECO:0000256" key="9">
    <source>
        <dbReference type="ARBA" id="ARBA00023277"/>
    </source>
</evidence>
<dbReference type="NCBIfam" id="TIGR01662">
    <property type="entry name" value="HAD-SF-IIIA"/>
    <property type="match status" value="1"/>
</dbReference>
<dbReference type="Gene3D" id="3.40.50.1000">
    <property type="entry name" value="HAD superfamily/HAD-like"/>
    <property type="match status" value="1"/>
</dbReference>
<dbReference type="InterPro" id="IPR036412">
    <property type="entry name" value="HAD-like_sf"/>
</dbReference>
<dbReference type="Gene3D" id="1.10.150.240">
    <property type="entry name" value="Putative phosphatase, domain 2"/>
    <property type="match status" value="1"/>
</dbReference>
<name>A0A4R6UR14_9GAMM</name>
<keyword evidence="7 10" id="KW-0378">Hydrolase</keyword>
<sequence length="228" mass="24960">MQALLFDLDGTLAHTAPDLADGINAMLASFSRAPLSEALLATMIGSGSKMLVQRALQHAGDELPEPAQLERAHHRFLQHYRAGFCRRSQCYPHVPETLQALREQGLPLAVVTNKPEQFVAPLLKYLKLDEYFSVLIGGDTLACKKPDALPLLHACEAMNVSPEQSLMVGDSITDILAARAAGMPIAAVTFGYNHGEPVSLQHPDFLIDHFPEILDIPSLSNRFSRRAK</sequence>
<dbReference type="GO" id="GO:0008967">
    <property type="term" value="F:phosphoglycolate phosphatase activity"/>
    <property type="evidence" value="ECO:0007669"/>
    <property type="project" value="UniProtKB-UniRule"/>
</dbReference>
<dbReference type="HAMAP" id="MF_00495">
    <property type="entry name" value="GPH_hydrolase_bact"/>
    <property type="match status" value="1"/>
</dbReference>
<dbReference type="InterPro" id="IPR037512">
    <property type="entry name" value="PGPase_prok"/>
</dbReference>
<dbReference type="NCBIfam" id="NF009695">
    <property type="entry name" value="PRK13222.1-2"/>
    <property type="match status" value="1"/>
</dbReference>
<comment type="cofactor">
    <cofactor evidence="2 10">
        <name>Mg(2+)</name>
        <dbReference type="ChEBI" id="CHEBI:18420"/>
    </cofactor>
</comment>
<reference evidence="11 12" key="1">
    <citation type="submission" date="2019-03" db="EMBL/GenBank/DDBJ databases">
        <title>Genomic Encyclopedia of Type Strains, Phase IV (KMG-IV): sequencing the most valuable type-strain genomes for metagenomic binning, comparative biology and taxonomic classification.</title>
        <authorList>
            <person name="Goeker M."/>
        </authorList>
    </citation>
    <scope>NUCLEOTIDE SEQUENCE [LARGE SCALE GENOMIC DNA]</scope>
    <source>
        <strain evidence="11 12">DSM 103792</strain>
    </source>
</reference>
<dbReference type="GO" id="GO:0005829">
    <property type="term" value="C:cytosol"/>
    <property type="evidence" value="ECO:0007669"/>
    <property type="project" value="TreeGrafter"/>
</dbReference>
<dbReference type="InterPro" id="IPR041492">
    <property type="entry name" value="HAD_2"/>
</dbReference>
<proteinExistence type="inferred from homology"/>
<feature type="binding site" evidence="10">
    <location>
        <position position="7"/>
    </location>
    <ligand>
        <name>Mg(2+)</name>
        <dbReference type="ChEBI" id="CHEBI:18420"/>
    </ligand>
</feature>
<dbReference type="AlphaFoldDB" id="A0A4R6UR14"/>
<keyword evidence="6 10" id="KW-0479">Metal-binding</keyword>
<feature type="binding site" evidence="10">
    <location>
        <position position="170"/>
    </location>
    <ligand>
        <name>Mg(2+)</name>
        <dbReference type="ChEBI" id="CHEBI:18420"/>
    </ligand>
</feature>
<dbReference type="GO" id="GO:0046872">
    <property type="term" value="F:metal ion binding"/>
    <property type="evidence" value="ECO:0007669"/>
    <property type="project" value="UniProtKB-KW"/>
</dbReference>
<evidence type="ECO:0000256" key="3">
    <source>
        <dbReference type="ARBA" id="ARBA00004818"/>
    </source>
</evidence>
<evidence type="ECO:0000313" key="11">
    <source>
        <dbReference type="EMBL" id="TDQ47715.1"/>
    </source>
</evidence>
<evidence type="ECO:0000256" key="10">
    <source>
        <dbReference type="HAMAP-Rule" id="MF_00495"/>
    </source>
</evidence>
<dbReference type="InterPro" id="IPR050155">
    <property type="entry name" value="HAD-like_hydrolase_sf"/>
</dbReference>
<dbReference type="EC" id="3.1.3.18" evidence="5 10"/>
<comment type="catalytic activity">
    <reaction evidence="1 10">
        <text>2-phosphoglycolate + H2O = glycolate + phosphate</text>
        <dbReference type="Rhea" id="RHEA:14369"/>
        <dbReference type="ChEBI" id="CHEBI:15377"/>
        <dbReference type="ChEBI" id="CHEBI:29805"/>
        <dbReference type="ChEBI" id="CHEBI:43474"/>
        <dbReference type="ChEBI" id="CHEBI:58033"/>
        <dbReference type="EC" id="3.1.3.18"/>
    </reaction>
</comment>
<keyword evidence="12" id="KW-1185">Reference proteome</keyword>
<dbReference type="RefSeq" id="WP_232475484.1">
    <property type="nucleotide sequence ID" value="NZ_CP037953.1"/>
</dbReference>
<comment type="caution">
    <text evidence="11">The sequence shown here is derived from an EMBL/GenBank/DDBJ whole genome shotgun (WGS) entry which is preliminary data.</text>
</comment>
<evidence type="ECO:0000313" key="12">
    <source>
        <dbReference type="Proteomes" id="UP000295375"/>
    </source>
</evidence>
<evidence type="ECO:0000256" key="8">
    <source>
        <dbReference type="ARBA" id="ARBA00022842"/>
    </source>
</evidence>
<evidence type="ECO:0000256" key="2">
    <source>
        <dbReference type="ARBA" id="ARBA00001946"/>
    </source>
</evidence>
<dbReference type="UniPathway" id="UPA00865">
    <property type="reaction ID" value="UER00834"/>
</dbReference>
<dbReference type="Pfam" id="PF13419">
    <property type="entry name" value="HAD_2"/>
    <property type="match status" value="1"/>
</dbReference>
<feature type="binding site" evidence="10">
    <location>
        <position position="9"/>
    </location>
    <ligand>
        <name>Mg(2+)</name>
        <dbReference type="ChEBI" id="CHEBI:18420"/>
    </ligand>
</feature>